<feature type="signal peptide" evidence="1">
    <location>
        <begin position="1"/>
        <end position="24"/>
    </location>
</feature>
<feature type="chain" id="PRO_5040462202" description="VWFD domain-containing protein" evidence="1">
    <location>
        <begin position="25"/>
        <end position="412"/>
    </location>
</feature>
<protein>
    <recommendedName>
        <fullName evidence="4">VWFD domain-containing protein</fullName>
    </recommendedName>
</protein>
<keyword evidence="1" id="KW-0732">Signal</keyword>
<sequence length="412" mass="46035">MMSRLNALVLGLLVLVSTSPTALSIPGGQQSTAPEGVYPTHFENWEWCAKAGQCQDAATYIEDEEIEYYWSPKSKFHEDPQGEFTTPPVSLDGYNRPMDATKLRAGYDAARVPDDVPYLNMYLPDGVPNSDGSFPDDPSAFDDPAVVGPWCLEHYGFCAPSPGTNGDPHYKQWHGQIYDFQGGCDILFLRAPSFQNGQGLEIHTRTKVRMDYSFIESAAIKIGDDILEISSYGDYFLNGVEGAPLPAFVGGLPVAHLARDEKSHMFDIFLEEDRRIVIKTLKDWVSVKIDQPLAVDFADSVGMMGNFVTGKLLARDGTRVITDMDEMGQEWQVQPEMDGMLFQTERAPQYPEKCIIPPPFIAEEHRQLREGSSRTITEEQAKEACAHWTSHTKMCVRDVLAAQDLQMAEEFV</sequence>
<comment type="caution">
    <text evidence="2">The sequence shown here is derived from an EMBL/GenBank/DDBJ whole genome shotgun (WGS) entry which is preliminary data.</text>
</comment>
<accession>A0A9N8DCA2</accession>
<dbReference type="EMBL" id="CAICTM010000073">
    <property type="protein sequence ID" value="CAB9500049.1"/>
    <property type="molecule type" value="Genomic_DNA"/>
</dbReference>
<proteinExistence type="predicted"/>
<gene>
    <name evidence="2" type="ORF">SEMRO_74_G040920.1</name>
</gene>
<evidence type="ECO:0008006" key="4">
    <source>
        <dbReference type="Google" id="ProtNLM"/>
    </source>
</evidence>
<organism evidence="2 3">
    <name type="scientific">Seminavis robusta</name>
    <dbReference type="NCBI Taxonomy" id="568900"/>
    <lineage>
        <taxon>Eukaryota</taxon>
        <taxon>Sar</taxon>
        <taxon>Stramenopiles</taxon>
        <taxon>Ochrophyta</taxon>
        <taxon>Bacillariophyta</taxon>
        <taxon>Bacillariophyceae</taxon>
        <taxon>Bacillariophycidae</taxon>
        <taxon>Naviculales</taxon>
        <taxon>Naviculaceae</taxon>
        <taxon>Seminavis</taxon>
    </lineage>
</organism>
<reference evidence="2" key="1">
    <citation type="submission" date="2020-06" db="EMBL/GenBank/DDBJ databases">
        <authorList>
            <consortium name="Plant Systems Biology data submission"/>
        </authorList>
    </citation>
    <scope>NUCLEOTIDE SEQUENCE</scope>
    <source>
        <strain evidence="2">D6</strain>
    </source>
</reference>
<evidence type="ECO:0000256" key="1">
    <source>
        <dbReference type="SAM" id="SignalP"/>
    </source>
</evidence>
<evidence type="ECO:0000313" key="2">
    <source>
        <dbReference type="EMBL" id="CAB9500049.1"/>
    </source>
</evidence>
<dbReference type="Proteomes" id="UP001153069">
    <property type="component" value="Unassembled WGS sequence"/>
</dbReference>
<evidence type="ECO:0000313" key="3">
    <source>
        <dbReference type="Proteomes" id="UP001153069"/>
    </source>
</evidence>
<dbReference type="OrthoDB" id="47453at2759"/>
<keyword evidence="3" id="KW-1185">Reference proteome</keyword>
<dbReference type="AlphaFoldDB" id="A0A9N8DCA2"/>
<name>A0A9N8DCA2_9STRA</name>